<dbReference type="InterPro" id="IPR043990">
    <property type="entry name" value="AC_1"/>
</dbReference>
<dbReference type="Gene3D" id="2.160.20.20">
    <property type="match status" value="1"/>
</dbReference>
<name>A0A728N1T0_SALEB</name>
<gene>
    <name evidence="4" type="ORF">G3356_004873</name>
</gene>
<dbReference type="EMBL" id="DAARKA010000097">
    <property type="protein sequence ID" value="HAE2751225.1"/>
    <property type="molecule type" value="Genomic_DNA"/>
</dbReference>
<comment type="caution">
    <text evidence="4">The sequence shown here is derived from an EMBL/GenBank/DDBJ whole genome shotgun (WGS) entry which is preliminary data.</text>
</comment>
<dbReference type="InterPro" id="IPR013425">
    <property type="entry name" value="Autotrns_rpt"/>
</dbReference>
<dbReference type="InterPro" id="IPR011050">
    <property type="entry name" value="Pectin_lyase_fold/virulence"/>
</dbReference>
<evidence type="ECO:0000313" key="4">
    <source>
        <dbReference type="EMBL" id="HAE2751225.1"/>
    </source>
</evidence>
<reference evidence="4" key="2">
    <citation type="submission" date="2018-07" db="EMBL/GenBank/DDBJ databases">
        <authorList>
            <consortium name="NCBI Pathogen Detection Project"/>
        </authorList>
    </citation>
    <scope>NUCLEOTIDE SEQUENCE</scope>
    <source>
        <strain evidence="4">Salmonella enterica</strain>
    </source>
</reference>
<reference evidence="4" key="1">
    <citation type="journal article" date="2018" name="Genome Biol.">
        <title>SKESA: strategic k-mer extension for scrupulous assemblies.</title>
        <authorList>
            <person name="Souvorov A."/>
            <person name="Agarwala R."/>
            <person name="Lipman D.J."/>
        </authorList>
    </citation>
    <scope>NUCLEOTIDE SEQUENCE</scope>
    <source>
        <strain evidence="4">Salmonella enterica</strain>
    </source>
</reference>
<dbReference type="NCBIfam" id="TIGR02601">
    <property type="entry name" value="autotrns_rpt"/>
    <property type="match status" value="4"/>
</dbReference>
<evidence type="ECO:0000259" key="3">
    <source>
        <dbReference type="Pfam" id="PF18883"/>
    </source>
</evidence>
<feature type="compositionally biased region" description="Low complexity" evidence="2">
    <location>
        <begin position="1008"/>
        <end position="1019"/>
    </location>
</feature>
<dbReference type="SUPFAM" id="SSF51126">
    <property type="entry name" value="Pectin lyase-like"/>
    <property type="match status" value="2"/>
</dbReference>
<proteinExistence type="predicted"/>
<accession>A0A728N1T0</accession>
<feature type="non-terminal residue" evidence="4">
    <location>
        <position position="1"/>
    </location>
</feature>
<sequence>NNVQIINLSTVVGGNGGSGGVAGSAGLAGAGGKGGNGGDVPIGSTTSRGKRGEDGSFGTNGINGRVGNGGAGGTAINISADGVTLLNQGKVLGGTPGSINAQPGEAIVVRGKNSHIINDIGGEIRSSGLNSKAVEYEAGADNGIFEMRTNSIVDGVVDATKISNGKLLLGGNTAKETSTFIASKIGNGRQYQGFSNYEVNTSEENTWNLIGETTALTPWTVTGGTLAIVSDHSLGATDGALTLNGGVLQTVLNVNSDRRFNLTADSLNGGILTDGDLTLTNVISGVGGLKKTGSATLILGGQNDYTGRTVISSGNLFLTGEGGIEHSESVELSKGTSLNISSTTNGTMVNNLTGDEGSHVVLGDRLLTVNSLADSVFSGEFGAEGETGGLLKTGGASFTLAGQNNYTGDTTVSAGKLSLSGDSNIEKSGNVRLNRDAALDISATTGGTMVNNLTGDEGSHVVLGDRLLTVNSLADSVFSGEFGAEGETGGLLKTGAASFTLAGQNNYTGDTTVSAGKLSLSGESNIEKSGNVRLNRDAALDISATTNGAMVNNLTGDEGSHVVLGDRLLTVNSLADSVFSGEISGNGSLIKKGQGDMTLDGINSYQGITRIDQGNLRINSDQSLGGGNKNNSDLIMNGGGLKIFGSFASDRDVYFNADGEISVDKDMSSSWNKIHTGDYKFTKSGEGELIVRNGGDASEISLMNGALTLINLNMNSEKQDALLNVNNGVLNIIGGDVSAKNDLIHITGDSTINLENVSIKSSGNGMRLSDNVQSTLSLRNQYTDMPILVEGKNSILNINAGDNTTLASNMHKSDESTINLNLMNNSSNWVISQRTDVDNVRNSGNIIFSPLNKSEFNNLNIKGDYNGGNGTITLNTVLNKGGDKDQQLSDKVLIKGNVTGETVLKVVPQGNGDNTASAPGNIFSSRDGISLVQVGGDAADNAFKLDREYISTGTKSPYQYRLFTYRGGQVDQQSNFLGDKPVNVDFRLQTAYLDSSGNVVPGVDPDYNNSNNENGNGTG</sequence>
<organism evidence="4">
    <name type="scientific">Salmonella enterica subsp. enterica serovar Java</name>
    <dbReference type="NCBI Taxonomy" id="224729"/>
    <lineage>
        <taxon>Bacteria</taxon>
        <taxon>Pseudomonadati</taxon>
        <taxon>Pseudomonadota</taxon>
        <taxon>Gammaproteobacteria</taxon>
        <taxon>Enterobacterales</taxon>
        <taxon>Enterobacteriaceae</taxon>
        <taxon>Salmonella</taxon>
    </lineage>
</organism>
<dbReference type="Pfam" id="PF18883">
    <property type="entry name" value="AC_1"/>
    <property type="match status" value="1"/>
</dbReference>
<feature type="domain" description="Autochaperone" evidence="3">
    <location>
        <begin position="837"/>
        <end position="962"/>
    </location>
</feature>
<evidence type="ECO:0000256" key="1">
    <source>
        <dbReference type="ARBA" id="ARBA00022729"/>
    </source>
</evidence>
<dbReference type="Pfam" id="PF12951">
    <property type="entry name" value="PATR"/>
    <property type="match status" value="4"/>
</dbReference>
<protein>
    <recommendedName>
        <fullName evidence="3">Autochaperone domain-containing protein</fullName>
    </recommendedName>
</protein>
<feature type="compositionally biased region" description="Gly residues" evidence="2">
    <location>
        <begin position="30"/>
        <end position="40"/>
    </location>
</feature>
<feature type="region of interest" description="Disordered" evidence="2">
    <location>
        <begin position="997"/>
        <end position="1019"/>
    </location>
</feature>
<keyword evidence="1" id="KW-0732">Signal</keyword>
<dbReference type="AlphaFoldDB" id="A0A728N1T0"/>
<feature type="region of interest" description="Disordered" evidence="2">
    <location>
        <begin position="30"/>
        <end position="61"/>
    </location>
</feature>
<evidence type="ECO:0000256" key="2">
    <source>
        <dbReference type="SAM" id="MobiDB-lite"/>
    </source>
</evidence>
<feature type="non-terminal residue" evidence="4">
    <location>
        <position position="1019"/>
    </location>
</feature>
<dbReference type="InterPro" id="IPR012332">
    <property type="entry name" value="Autotransporter_pectin_lyase_C"/>
</dbReference>